<dbReference type="EMBL" id="QBKT01000007">
    <property type="protein sequence ID" value="PTX60046.1"/>
    <property type="molecule type" value="Genomic_DNA"/>
</dbReference>
<keyword evidence="1" id="KW-0805">Transcription regulation</keyword>
<keyword evidence="5" id="KW-1133">Transmembrane helix</keyword>
<dbReference type="GO" id="GO:0043565">
    <property type="term" value="F:sequence-specific DNA binding"/>
    <property type="evidence" value="ECO:0007669"/>
    <property type="project" value="InterPro"/>
</dbReference>
<dbReference type="InterPro" id="IPR009057">
    <property type="entry name" value="Homeodomain-like_sf"/>
</dbReference>
<dbReference type="SUPFAM" id="SSF48452">
    <property type="entry name" value="TPR-like"/>
    <property type="match status" value="1"/>
</dbReference>
<evidence type="ECO:0000256" key="4">
    <source>
        <dbReference type="PROSITE-ProRule" id="PRU00339"/>
    </source>
</evidence>
<dbReference type="Pfam" id="PF12833">
    <property type="entry name" value="HTH_18"/>
    <property type="match status" value="1"/>
</dbReference>
<dbReference type="RefSeq" id="WP_108115669.1">
    <property type="nucleotide sequence ID" value="NZ_QBKT01000007.1"/>
</dbReference>
<feature type="chain" id="PRO_5015613006" evidence="6">
    <location>
        <begin position="21"/>
        <end position="567"/>
    </location>
</feature>
<evidence type="ECO:0000256" key="1">
    <source>
        <dbReference type="ARBA" id="ARBA00023015"/>
    </source>
</evidence>
<gene>
    <name evidence="8" type="ORF">C8N46_10752</name>
</gene>
<evidence type="ECO:0000256" key="3">
    <source>
        <dbReference type="ARBA" id="ARBA00023163"/>
    </source>
</evidence>
<dbReference type="PROSITE" id="PS01124">
    <property type="entry name" value="HTH_ARAC_FAMILY_2"/>
    <property type="match status" value="1"/>
</dbReference>
<dbReference type="Gene3D" id="1.25.40.10">
    <property type="entry name" value="Tetratricopeptide repeat domain"/>
    <property type="match status" value="2"/>
</dbReference>
<feature type="signal peptide" evidence="6">
    <location>
        <begin position="1"/>
        <end position="20"/>
    </location>
</feature>
<dbReference type="PANTHER" id="PTHR43280:SF2">
    <property type="entry name" value="HTH-TYPE TRANSCRIPTIONAL REGULATOR EXSA"/>
    <property type="match status" value="1"/>
</dbReference>
<dbReference type="Proteomes" id="UP000244090">
    <property type="component" value="Unassembled WGS sequence"/>
</dbReference>
<dbReference type="SMART" id="SM00028">
    <property type="entry name" value="TPR"/>
    <property type="match status" value="6"/>
</dbReference>
<dbReference type="OrthoDB" id="5295174at2"/>
<keyword evidence="4" id="KW-0802">TPR repeat</keyword>
<name>A0A2T6BVJ5_9FLAO</name>
<evidence type="ECO:0000313" key="8">
    <source>
        <dbReference type="EMBL" id="PTX60046.1"/>
    </source>
</evidence>
<evidence type="ECO:0000259" key="7">
    <source>
        <dbReference type="PROSITE" id="PS01124"/>
    </source>
</evidence>
<keyword evidence="5" id="KW-0812">Transmembrane</keyword>
<keyword evidence="2" id="KW-0238">DNA-binding</keyword>
<dbReference type="SMART" id="SM00342">
    <property type="entry name" value="HTH_ARAC"/>
    <property type="match status" value="1"/>
</dbReference>
<dbReference type="InterPro" id="IPR011990">
    <property type="entry name" value="TPR-like_helical_dom_sf"/>
</dbReference>
<evidence type="ECO:0000256" key="2">
    <source>
        <dbReference type="ARBA" id="ARBA00023125"/>
    </source>
</evidence>
<dbReference type="PANTHER" id="PTHR43280">
    <property type="entry name" value="ARAC-FAMILY TRANSCRIPTIONAL REGULATOR"/>
    <property type="match status" value="1"/>
</dbReference>
<dbReference type="SUPFAM" id="SSF46689">
    <property type="entry name" value="Homeodomain-like"/>
    <property type="match status" value="1"/>
</dbReference>
<dbReference type="InterPro" id="IPR018060">
    <property type="entry name" value="HTH_AraC"/>
</dbReference>
<sequence length="567" mass="65718">MNFRIFLVIVIAFFALPISANPQDSLSIFKEKKLSQQFAYVKERLNTSVEMMPYINELLKAARSEKDTNFMAQSYYLKHRVYRKNKLYSEAHAAIDSAISLAQLQQKDSLLGSFYHAKGATFYIASQYSEALELYLKAYDVMRVSGSISNRLTLEFDVATIKLKVGKTAEALAEFDNIIRSYDSLLTQKPDSRFLKIRFVKMLNNTAKSYTEAGMFQRAHDLYSKSLVLSETTDFLSGKCIAIGGKGNVFTAQQAYEKALVKLDEALKISTNHEDLYLITPFLLLDKGKCWFGLNDYEKALNYFRETDEIIQEKQLNFVGLDETYQWLAKTYVQLGNYEKATEIYDQYIERKNISTDRRFELYKTIFEGYDLKNVEYRADKAEKSSNLFKNYFSQAMVAIVLIVIASGIFFVYYRNRQKQKLAKFHTLIQELKEKESSTENASQKGYVLSDEKAAKILEYLEKLEAKQFFLDAKYNLATLAKKCHTNSSYLSKVINQYKEKTFSEYMNDMRIDYVLTALKNDKKLRSYTVQSIAEEIGFKKSESFAKAFKKRTGFNPSYYIKNLENL</sequence>
<evidence type="ECO:0000256" key="6">
    <source>
        <dbReference type="SAM" id="SignalP"/>
    </source>
</evidence>
<evidence type="ECO:0000256" key="5">
    <source>
        <dbReference type="SAM" id="Phobius"/>
    </source>
</evidence>
<feature type="repeat" description="TPR" evidence="4">
    <location>
        <begin position="322"/>
        <end position="355"/>
    </location>
</feature>
<dbReference type="AlphaFoldDB" id="A0A2T6BVJ5"/>
<keyword evidence="6" id="KW-0732">Signal</keyword>
<dbReference type="PROSITE" id="PS50005">
    <property type="entry name" value="TPR"/>
    <property type="match status" value="1"/>
</dbReference>
<dbReference type="InterPro" id="IPR019734">
    <property type="entry name" value="TPR_rpt"/>
</dbReference>
<keyword evidence="9" id="KW-1185">Reference proteome</keyword>
<keyword evidence="3" id="KW-0804">Transcription</keyword>
<organism evidence="8 9">
    <name type="scientific">Kordia periserrulae</name>
    <dbReference type="NCBI Taxonomy" id="701523"/>
    <lineage>
        <taxon>Bacteria</taxon>
        <taxon>Pseudomonadati</taxon>
        <taxon>Bacteroidota</taxon>
        <taxon>Flavobacteriia</taxon>
        <taxon>Flavobacteriales</taxon>
        <taxon>Flavobacteriaceae</taxon>
        <taxon>Kordia</taxon>
    </lineage>
</organism>
<feature type="transmembrane region" description="Helical" evidence="5">
    <location>
        <begin position="392"/>
        <end position="414"/>
    </location>
</feature>
<accession>A0A2T6BVJ5</accession>
<comment type="caution">
    <text evidence="8">The sequence shown here is derived from an EMBL/GenBank/DDBJ whole genome shotgun (WGS) entry which is preliminary data.</text>
</comment>
<evidence type="ECO:0000313" key="9">
    <source>
        <dbReference type="Proteomes" id="UP000244090"/>
    </source>
</evidence>
<reference evidence="8 9" key="1">
    <citation type="submission" date="2018-04" db="EMBL/GenBank/DDBJ databases">
        <title>Genomic Encyclopedia of Archaeal and Bacterial Type Strains, Phase II (KMG-II): from individual species to whole genera.</title>
        <authorList>
            <person name="Goeker M."/>
        </authorList>
    </citation>
    <scope>NUCLEOTIDE SEQUENCE [LARGE SCALE GENOMIC DNA]</scope>
    <source>
        <strain evidence="8 9">DSM 25731</strain>
    </source>
</reference>
<dbReference type="GO" id="GO:0003700">
    <property type="term" value="F:DNA-binding transcription factor activity"/>
    <property type="evidence" value="ECO:0007669"/>
    <property type="project" value="InterPro"/>
</dbReference>
<proteinExistence type="predicted"/>
<dbReference type="Gene3D" id="1.10.10.60">
    <property type="entry name" value="Homeodomain-like"/>
    <property type="match status" value="2"/>
</dbReference>
<keyword evidence="5" id="KW-0472">Membrane</keyword>
<feature type="domain" description="HTH araC/xylS-type" evidence="7">
    <location>
        <begin position="455"/>
        <end position="563"/>
    </location>
</feature>
<protein>
    <submittedName>
        <fullName evidence="8">Tetratricopeptide repeat protein</fullName>
    </submittedName>
</protein>